<evidence type="ECO:0000256" key="2">
    <source>
        <dbReference type="SAM" id="Phobius"/>
    </source>
</evidence>
<dbReference type="PANTHER" id="PTHR35271">
    <property type="entry name" value="ABC TRANSPORTER, SUBSTRATE-BINDING LIPOPROTEIN-RELATED"/>
    <property type="match status" value="1"/>
</dbReference>
<keyword evidence="2" id="KW-1133">Transmembrane helix</keyword>
<evidence type="ECO:0000313" key="4">
    <source>
        <dbReference type="Proteomes" id="UP000005561"/>
    </source>
</evidence>
<keyword evidence="4" id="KW-1185">Reference proteome</keyword>
<dbReference type="AlphaFoldDB" id="C6L9R9"/>
<dbReference type="EMBL" id="ACCL02000002">
    <property type="protein sequence ID" value="EET62326.1"/>
    <property type="molecule type" value="Genomic_DNA"/>
</dbReference>
<gene>
    <name evidence="3" type="ORF">BRYFOR_05359</name>
</gene>
<sequence>MERKRNGGEHGLGGTEGPGPATDMERSGMEVSTAWEVQKGRDPRPTWSGMKVARRNNLLWQQKNLNIKESKIMKRKVLAGTAAALTAAIMMAGSAMAQDYKVGIIQFVDDASLNQIEKAIETRLDEASAEGEDNYVYEGYVYNGQADSTTLNQIATQLIADGVDVIVPIATPAAQIVQTATEDNQIPVVFSAVSDPVGAGLAESMEAPGANITGTSDSLNTTAILDLMLVANPDIKSVGLLYSQSEDSSKQPIADAKAYLEEKGIEAVEKTGTNNTEVSQAADALVAAGVDAVFTPTDNTVMTAELAIYEKFIDAGIPHYAGADSFALNGAFCGYGVDYENLGTATADMVIEILKGADPAETPVLTFDNGIATVNTETAEALGIDYSGFAEKCTAVVETVTAEEFED</sequence>
<dbReference type="eggNOG" id="COG2984">
    <property type="taxonomic scope" value="Bacteria"/>
</dbReference>
<reference evidence="3" key="1">
    <citation type="submission" date="2009-07" db="EMBL/GenBank/DDBJ databases">
        <authorList>
            <person name="Weinstock G."/>
            <person name="Sodergren E."/>
            <person name="Clifton S."/>
            <person name="Fulton L."/>
            <person name="Fulton B."/>
            <person name="Courtney L."/>
            <person name="Fronick C."/>
            <person name="Harrison M."/>
            <person name="Strong C."/>
            <person name="Farmer C."/>
            <person name="Delahaunty K."/>
            <person name="Markovic C."/>
            <person name="Hall O."/>
            <person name="Minx P."/>
            <person name="Tomlinson C."/>
            <person name="Mitreva M."/>
            <person name="Nelson J."/>
            <person name="Hou S."/>
            <person name="Wollam A."/>
            <person name="Pepin K.H."/>
            <person name="Johnson M."/>
            <person name="Bhonagiri V."/>
            <person name="Nash W.E."/>
            <person name="Warren W."/>
            <person name="Chinwalla A."/>
            <person name="Mardis E.R."/>
            <person name="Wilson R.K."/>
        </authorList>
    </citation>
    <scope>NUCLEOTIDE SEQUENCE [LARGE SCALE GENOMIC DNA]</scope>
    <source>
        <strain evidence="3">DSM 14469</strain>
    </source>
</reference>
<dbReference type="InterPro" id="IPR028082">
    <property type="entry name" value="Peripla_BP_I"/>
</dbReference>
<evidence type="ECO:0000313" key="3">
    <source>
        <dbReference type="EMBL" id="EET62326.1"/>
    </source>
</evidence>
<dbReference type="PANTHER" id="PTHR35271:SF1">
    <property type="entry name" value="ABC TRANSPORTER, SUBSTRATE-BINDING LIPOPROTEIN"/>
    <property type="match status" value="1"/>
</dbReference>
<protein>
    <recommendedName>
        <fullName evidence="5">ABC transporter substrate binding protein</fullName>
    </recommendedName>
</protein>
<dbReference type="Pfam" id="PF04392">
    <property type="entry name" value="ABC_sub_bind"/>
    <property type="match status" value="1"/>
</dbReference>
<evidence type="ECO:0000256" key="1">
    <source>
        <dbReference type="SAM" id="MobiDB-lite"/>
    </source>
</evidence>
<name>C6L9R9_9FIRM</name>
<feature type="transmembrane region" description="Helical" evidence="2">
    <location>
        <begin position="77"/>
        <end position="97"/>
    </location>
</feature>
<evidence type="ECO:0008006" key="5">
    <source>
        <dbReference type="Google" id="ProtNLM"/>
    </source>
</evidence>
<dbReference type="InterPro" id="IPR007487">
    <property type="entry name" value="ABC_transpt-TYRBP-like"/>
</dbReference>
<keyword evidence="2" id="KW-0812">Transmembrane</keyword>
<dbReference type="STRING" id="168384.SAMN05660368_03602"/>
<accession>C6L9R9</accession>
<proteinExistence type="predicted"/>
<dbReference type="Proteomes" id="UP000005561">
    <property type="component" value="Unassembled WGS sequence"/>
</dbReference>
<dbReference type="CDD" id="cd06325">
    <property type="entry name" value="PBP1_ABC_unchar_transporter"/>
    <property type="match status" value="1"/>
</dbReference>
<comment type="caution">
    <text evidence="3">The sequence shown here is derived from an EMBL/GenBank/DDBJ whole genome shotgun (WGS) entry which is preliminary data.</text>
</comment>
<organism evidence="3 4">
    <name type="scientific">Marvinbryantia formatexigens DSM 14469</name>
    <dbReference type="NCBI Taxonomy" id="478749"/>
    <lineage>
        <taxon>Bacteria</taxon>
        <taxon>Bacillati</taxon>
        <taxon>Bacillota</taxon>
        <taxon>Clostridia</taxon>
        <taxon>Lachnospirales</taxon>
        <taxon>Lachnospiraceae</taxon>
        <taxon>Marvinbryantia</taxon>
    </lineage>
</organism>
<dbReference type="Gene3D" id="3.40.50.2300">
    <property type="match status" value="2"/>
</dbReference>
<keyword evidence="2" id="KW-0472">Membrane</keyword>
<dbReference type="SUPFAM" id="SSF53822">
    <property type="entry name" value="Periplasmic binding protein-like I"/>
    <property type="match status" value="1"/>
</dbReference>
<feature type="region of interest" description="Disordered" evidence="1">
    <location>
        <begin position="1"/>
        <end position="48"/>
    </location>
</feature>